<feature type="transmembrane region" description="Helical" evidence="1">
    <location>
        <begin position="6"/>
        <end position="24"/>
    </location>
</feature>
<feature type="transmembrane region" description="Helical" evidence="1">
    <location>
        <begin position="476"/>
        <end position="495"/>
    </location>
</feature>
<gene>
    <name evidence="2" type="ORF">ACFSQT_17440</name>
</gene>
<organism evidence="2 3">
    <name type="scientific">Mesorhizobium calcicola</name>
    <dbReference type="NCBI Taxonomy" id="1300310"/>
    <lineage>
        <taxon>Bacteria</taxon>
        <taxon>Pseudomonadati</taxon>
        <taxon>Pseudomonadota</taxon>
        <taxon>Alphaproteobacteria</taxon>
        <taxon>Hyphomicrobiales</taxon>
        <taxon>Phyllobacteriaceae</taxon>
        <taxon>Mesorhizobium</taxon>
    </lineage>
</organism>
<feature type="transmembrane region" description="Helical" evidence="1">
    <location>
        <begin position="541"/>
        <end position="559"/>
    </location>
</feature>
<keyword evidence="1" id="KW-0472">Membrane</keyword>
<feature type="transmembrane region" description="Helical" evidence="1">
    <location>
        <begin position="502"/>
        <end position="521"/>
    </location>
</feature>
<sequence>MFRFDLFYWGIVLLAVINLAIQAWKSYAKPAYAYKYSRYPLLRGVELASLGGKRQYALGFLFYLAIILGIFSFCVVFYGKIVDVGKDLEPFIGTGFPAKPTRADSYAVPLAVSAAFSVVLSIEMFAEIESRIRGLAHRLAGIPREIYGVLTKLSNFPYDEHFPKTVSESLKRTAKAIAKQIEVCQDDELREKLEELLNNIYAIGVLLPSVTGDSGDALWNQLNIETVNDFVASMDGAKRSIVDKTSALLKAIDAGEHETNNAQDAEDRIDTIDVIVAESSVLKANLFSVFALLFISQYDVQIPDHQFAARRVIAHLREDVRDTLWDSFVGSIVLGTPVAMLLSATGLAILRTIDQPADPQLLKASGAVGYFLSVFPASTVDAAITTLQVVLIFAITLGNSLSVRVTLMETDRWDPWQVLPFSRYATASIAPLIFAVFACQLYYYVVYIAKISFVTGWVAASALSAFWFSYGLMPSMQALAGVAFCGLFFVVADWHNNLRMRYTMAIGIVCAIVYAAIVGFVDAILVDLGSVVSGRYARHDIMQHFLASTSLCLFFCYFVEKFEKYDNVSAGGKSKKKTEAKVAAVP</sequence>
<keyword evidence="1" id="KW-1133">Transmembrane helix</keyword>
<reference evidence="3" key="1">
    <citation type="journal article" date="2019" name="Int. J. Syst. Evol. Microbiol.">
        <title>The Global Catalogue of Microorganisms (GCM) 10K type strain sequencing project: providing services to taxonomists for standard genome sequencing and annotation.</title>
        <authorList>
            <consortium name="The Broad Institute Genomics Platform"/>
            <consortium name="The Broad Institute Genome Sequencing Center for Infectious Disease"/>
            <person name="Wu L."/>
            <person name="Ma J."/>
        </authorList>
    </citation>
    <scope>NUCLEOTIDE SEQUENCE [LARGE SCALE GENOMIC DNA]</scope>
    <source>
        <strain evidence="3">CGMCC 1.16226</strain>
    </source>
</reference>
<evidence type="ECO:0000313" key="3">
    <source>
        <dbReference type="Proteomes" id="UP001597349"/>
    </source>
</evidence>
<feature type="transmembrane region" description="Helical" evidence="1">
    <location>
        <begin position="281"/>
        <end position="298"/>
    </location>
</feature>
<name>A0ABW4WED7_9HYPH</name>
<comment type="caution">
    <text evidence="2">The sequence shown here is derived from an EMBL/GenBank/DDBJ whole genome shotgun (WGS) entry which is preliminary data.</text>
</comment>
<evidence type="ECO:0000313" key="2">
    <source>
        <dbReference type="EMBL" id="MFD2054804.1"/>
    </source>
</evidence>
<proteinExistence type="predicted"/>
<keyword evidence="1" id="KW-0812">Transmembrane</keyword>
<accession>A0ABW4WED7</accession>
<feature type="transmembrane region" description="Helical" evidence="1">
    <location>
        <begin position="421"/>
        <end position="444"/>
    </location>
</feature>
<protein>
    <submittedName>
        <fullName evidence="2">Uncharacterized protein</fullName>
    </submittedName>
</protein>
<dbReference type="RefSeq" id="WP_379020674.1">
    <property type="nucleotide sequence ID" value="NZ_JBHUGY010000027.1"/>
</dbReference>
<feature type="transmembrane region" description="Helical" evidence="1">
    <location>
        <begin position="56"/>
        <end position="78"/>
    </location>
</feature>
<feature type="transmembrane region" description="Helical" evidence="1">
    <location>
        <begin position="451"/>
        <end position="470"/>
    </location>
</feature>
<keyword evidence="3" id="KW-1185">Reference proteome</keyword>
<feature type="transmembrane region" description="Helical" evidence="1">
    <location>
        <begin position="328"/>
        <end position="350"/>
    </location>
</feature>
<dbReference type="Proteomes" id="UP001597349">
    <property type="component" value="Unassembled WGS sequence"/>
</dbReference>
<feature type="transmembrane region" description="Helical" evidence="1">
    <location>
        <begin position="370"/>
        <end position="401"/>
    </location>
</feature>
<evidence type="ECO:0000256" key="1">
    <source>
        <dbReference type="SAM" id="Phobius"/>
    </source>
</evidence>
<dbReference type="EMBL" id="JBHUGY010000027">
    <property type="protein sequence ID" value="MFD2054804.1"/>
    <property type="molecule type" value="Genomic_DNA"/>
</dbReference>